<protein>
    <submittedName>
        <fullName evidence="5">NADH-FMN oxidoreductase RutF, flavin reductase (DIM6/NTAB) family</fullName>
    </submittedName>
</protein>
<evidence type="ECO:0000256" key="1">
    <source>
        <dbReference type="ARBA" id="ARBA00001917"/>
    </source>
</evidence>
<dbReference type="Gene3D" id="2.30.110.10">
    <property type="entry name" value="Electron Transport, Fmn-binding Protein, Chain A"/>
    <property type="match status" value="1"/>
</dbReference>
<dbReference type="InterPro" id="IPR052174">
    <property type="entry name" value="Flavoredoxin"/>
</dbReference>
<dbReference type="PANTHER" id="PTHR43567:SF1">
    <property type="entry name" value="FLAVOREDOXIN"/>
    <property type="match status" value="1"/>
</dbReference>
<sequence length="184" mass="20121">MRQPVDLKKAFRLINHGPVTLITSAHGDARNIMAASWTMPLDFDPPKVALVIDKNAYTRELIEASGEFALNIPARAIAPAILKAGGSSGRAGDKFAACGLQTFAAERVSAPLVEGCVAWLECRLIPEPHNQEAYDLFIGEVVAAHADKRVFIDGRWRFEEDKLRTLHYVAGGTFFQTGDEVEAD</sequence>
<dbReference type="InterPro" id="IPR002563">
    <property type="entry name" value="Flavin_Rdtase-like_dom"/>
</dbReference>
<dbReference type="SUPFAM" id="SSF50475">
    <property type="entry name" value="FMN-binding split barrel"/>
    <property type="match status" value="1"/>
</dbReference>
<comment type="similarity">
    <text evidence="3">Belongs to the flavoredoxin family.</text>
</comment>
<dbReference type="Proteomes" id="UP000242869">
    <property type="component" value="Unassembled WGS sequence"/>
</dbReference>
<reference evidence="6" key="1">
    <citation type="submission" date="2016-10" db="EMBL/GenBank/DDBJ databases">
        <authorList>
            <person name="Varghese N."/>
            <person name="Submissions S."/>
        </authorList>
    </citation>
    <scope>NUCLEOTIDE SEQUENCE [LARGE SCALE GENOMIC DNA]</scope>
    <source>
        <strain evidence="6">DSM 6150</strain>
    </source>
</reference>
<dbReference type="SMART" id="SM00903">
    <property type="entry name" value="Flavin_Reduct"/>
    <property type="match status" value="1"/>
</dbReference>
<dbReference type="RefSeq" id="WP_091197542.1">
    <property type="nucleotide sequence ID" value="NZ_FOVE01000023.1"/>
</dbReference>
<name>A0A1I5D824_9NEIS</name>
<dbReference type="PANTHER" id="PTHR43567">
    <property type="entry name" value="FLAVOREDOXIN-RELATED-RELATED"/>
    <property type="match status" value="1"/>
</dbReference>
<dbReference type="InterPro" id="IPR012349">
    <property type="entry name" value="Split_barrel_FMN-bd"/>
</dbReference>
<dbReference type="Pfam" id="PF01613">
    <property type="entry name" value="Flavin_Reduct"/>
    <property type="match status" value="1"/>
</dbReference>
<evidence type="ECO:0000259" key="4">
    <source>
        <dbReference type="SMART" id="SM00903"/>
    </source>
</evidence>
<dbReference type="GO" id="GO:0010181">
    <property type="term" value="F:FMN binding"/>
    <property type="evidence" value="ECO:0007669"/>
    <property type="project" value="InterPro"/>
</dbReference>
<dbReference type="STRING" id="83765.SAMN05660284_02603"/>
<evidence type="ECO:0000256" key="2">
    <source>
        <dbReference type="ARBA" id="ARBA00022630"/>
    </source>
</evidence>
<dbReference type="OrthoDB" id="9792436at2"/>
<keyword evidence="2" id="KW-0285">Flavoprotein</keyword>
<comment type="cofactor">
    <cofactor evidence="1">
        <name>FMN</name>
        <dbReference type="ChEBI" id="CHEBI:58210"/>
    </cofactor>
</comment>
<feature type="domain" description="Flavin reductase like" evidence="4">
    <location>
        <begin position="12"/>
        <end position="158"/>
    </location>
</feature>
<evidence type="ECO:0000256" key="3">
    <source>
        <dbReference type="ARBA" id="ARBA00038054"/>
    </source>
</evidence>
<keyword evidence="6" id="KW-1185">Reference proteome</keyword>
<accession>A0A1I5D824</accession>
<evidence type="ECO:0000313" key="5">
    <source>
        <dbReference type="EMBL" id="SFN95408.1"/>
    </source>
</evidence>
<dbReference type="AlphaFoldDB" id="A0A1I5D824"/>
<evidence type="ECO:0000313" key="6">
    <source>
        <dbReference type="Proteomes" id="UP000242869"/>
    </source>
</evidence>
<dbReference type="GO" id="GO:0016646">
    <property type="term" value="F:oxidoreductase activity, acting on the CH-NH group of donors, NAD or NADP as acceptor"/>
    <property type="evidence" value="ECO:0007669"/>
    <property type="project" value="UniProtKB-ARBA"/>
</dbReference>
<dbReference type="EMBL" id="FOVE01000023">
    <property type="protein sequence ID" value="SFN95408.1"/>
    <property type="molecule type" value="Genomic_DNA"/>
</dbReference>
<gene>
    <name evidence="5" type="ORF">SAMN05660284_02603</name>
</gene>
<proteinExistence type="inferred from homology"/>
<organism evidence="5 6">
    <name type="scientific">Formivibrio citricus</name>
    <dbReference type="NCBI Taxonomy" id="83765"/>
    <lineage>
        <taxon>Bacteria</taxon>
        <taxon>Pseudomonadati</taxon>
        <taxon>Pseudomonadota</taxon>
        <taxon>Betaproteobacteria</taxon>
        <taxon>Neisseriales</taxon>
        <taxon>Chitinibacteraceae</taxon>
        <taxon>Formivibrio</taxon>
    </lineage>
</organism>